<comment type="pathway">
    <text evidence="2">Protein modification; protein ubiquitination.</text>
</comment>
<dbReference type="Pfam" id="PF14369">
    <property type="entry name" value="Zn_ribbon_19"/>
    <property type="match status" value="1"/>
</dbReference>
<dbReference type="PANTHER" id="PTHR45931:SF3">
    <property type="entry name" value="RING ZINC FINGER-CONTAINING PROTEIN"/>
    <property type="match status" value="1"/>
</dbReference>
<name>A0A1B0GEH6_GLOMM</name>
<evidence type="ECO:0000256" key="8">
    <source>
        <dbReference type="ARBA" id="ARBA00022833"/>
    </source>
</evidence>
<accession>A0A1B0GEH6</accession>
<dbReference type="PANTHER" id="PTHR45931">
    <property type="entry name" value="SI:CH211-59O9.10"/>
    <property type="match status" value="1"/>
</dbReference>
<dbReference type="InterPro" id="IPR013083">
    <property type="entry name" value="Znf_RING/FYVE/PHD"/>
</dbReference>
<protein>
    <recommendedName>
        <fullName evidence="3">RING-type E3 ubiquitin transferase</fullName>
        <ecNumber evidence="3">2.3.2.27</ecNumber>
    </recommendedName>
</protein>
<dbReference type="AlphaFoldDB" id="A0A1B0GEH6"/>
<dbReference type="PROSITE" id="PS50089">
    <property type="entry name" value="ZF_RING_2"/>
    <property type="match status" value="1"/>
</dbReference>
<dbReference type="SUPFAM" id="SSF57850">
    <property type="entry name" value="RING/U-box"/>
    <property type="match status" value="1"/>
</dbReference>
<evidence type="ECO:0000256" key="10">
    <source>
        <dbReference type="SAM" id="MobiDB-lite"/>
    </source>
</evidence>
<dbReference type="GO" id="GO:0005634">
    <property type="term" value="C:nucleus"/>
    <property type="evidence" value="ECO:0007669"/>
    <property type="project" value="TreeGrafter"/>
</dbReference>
<dbReference type="PhylomeDB" id="A0A1B0GEH6"/>
<dbReference type="STRING" id="37546.A0A1B0GEH6"/>
<dbReference type="Pfam" id="PF13639">
    <property type="entry name" value="zf-RING_2"/>
    <property type="match status" value="1"/>
</dbReference>
<dbReference type="VEuPathDB" id="VectorBase:GMOY011700"/>
<dbReference type="GO" id="GO:0006511">
    <property type="term" value="P:ubiquitin-dependent protein catabolic process"/>
    <property type="evidence" value="ECO:0007669"/>
    <property type="project" value="TreeGrafter"/>
</dbReference>
<dbReference type="GO" id="GO:0000209">
    <property type="term" value="P:protein polyubiquitination"/>
    <property type="evidence" value="ECO:0007669"/>
    <property type="project" value="UniProtKB-ARBA"/>
</dbReference>
<evidence type="ECO:0000313" key="13">
    <source>
        <dbReference type="Proteomes" id="UP000092444"/>
    </source>
</evidence>
<sequence length="339" mass="37524">MAEAVVDGRPGTPARFYCHMCVVEIDAPNKDFTCPLCAGGFIEELTSPIPNVSANDAGDGYVEQPISLDRDMLVNELVASLGSDSGRNFQISIDRFDTIGNFVTVTGNFSNNASDGGRVRPGSRLDNVRTNLLSVFDVEISAIGGSQMISMDNLGDNDWGREGFETIVMQFLDRMEFWGPPPLPRDKIDEIPKVAITEDVVNEKQQCSVCWEHFKLEEMVRKLSCRHLFHEDCIVPWLALHGTCPICRKSLIVDDKKNVVNTDQHEHAGTNTFPMQAVSHETEAIDIDNEMTLEAAHATASNHTSTEDDGNRASSDQQSLQRSCVFVSEEMDFSNNDSD</sequence>
<dbReference type="InterPro" id="IPR001841">
    <property type="entry name" value="Znf_RING"/>
</dbReference>
<feature type="domain" description="RING-type" evidence="11">
    <location>
        <begin position="207"/>
        <end position="248"/>
    </location>
</feature>
<dbReference type="GO" id="GO:0008270">
    <property type="term" value="F:zinc ion binding"/>
    <property type="evidence" value="ECO:0007669"/>
    <property type="project" value="UniProtKB-KW"/>
</dbReference>
<evidence type="ECO:0000256" key="7">
    <source>
        <dbReference type="ARBA" id="ARBA00022786"/>
    </source>
</evidence>
<keyword evidence="4" id="KW-0808">Transferase</keyword>
<comment type="catalytic activity">
    <reaction evidence="1">
        <text>S-ubiquitinyl-[E2 ubiquitin-conjugating enzyme]-L-cysteine + [acceptor protein]-L-lysine = [E2 ubiquitin-conjugating enzyme]-L-cysteine + N(6)-ubiquitinyl-[acceptor protein]-L-lysine.</text>
        <dbReference type="EC" id="2.3.2.27"/>
    </reaction>
</comment>
<dbReference type="InterPro" id="IPR051834">
    <property type="entry name" value="RING_finger_E3_ligase"/>
</dbReference>
<dbReference type="Gene3D" id="3.30.40.10">
    <property type="entry name" value="Zinc/RING finger domain, C3HC4 (zinc finger)"/>
    <property type="match status" value="1"/>
</dbReference>
<evidence type="ECO:0000256" key="6">
    <source>
        <dbReference type="ARBA" id="ARBA00022771"/>
    </source>
</evidence>
<evidence type="ECO:0000256" key="2">
    <source>
        <dbReference type="ARBA" id="ARBA00004906"/>
    </source>
</evidence>
<keyword evidence="13" id="KW-1185">Reference proteome</keyword>
<dbReference type="GO" id="GO:0061630">
    <property type="term" value="F:ubiquitin protein ligase activity"/>
    <property type="evidence" value="ECO:0007669"/>
    <property type="project" value="UniProtKB-EC"/>
</dbReference>
<evidence type="ECO:0000259" key="11">
    <source>
        <dbReference type="PROSITE" id="PS50089"/>
    </source>
</evidence>
<evidence type="ECO:0000256" key="4">
    <source>
        <dbReference type="ARBA" id="ARBA00022679"/>
    </source>
</evidence>
<dbReference type="Proteomes" id="UP000092444">
    <property type="component" value="Unassembled WGS sequence"/>
</dbReference>
<feature type="compositionally biased region" description="Polar residues" evidence="10">
    <location>
        <begin position="312"/>
        <end position="321"/>
    </location>
</feature>
<evidence type="ECO:0000313" key="12">
    <source>
        <dbReference type="EnsemblMetazoa" id="GMOY011700-PA"/>
    </source>
</evidence>
<evidence type="ECO:0000256" key="9">
    <source>
        <dbReference type="PROSITE-ProRule" id="PRU00175"/>
    </source>
</evidence>
<dbReference type="InterPro" id="IPR039525">
    <property type="entry name" value="RNF126-like_zinc-ribbon"/>
</dbReference>
<feature type="region of interest" description="Disordered" evidence="10">
    <location>
        <begin position="297"/>
        <end position="321"/>
    </location>
</feature>
<evidence type="ECO:0000256" key="5">
    <source>
        <dbReference type="ARBA" id="ARBA00022723"/>
    </source>
</evidence>
<dbReference type="EC" id="2.3.2.27" evidence="3"/>
<evidence type="ECO:0000256" key="3">
    <source>
        <dbReference type="ARBA" id="ARBA00012483"/>
    </source>
</evidence>
<dbReference type="EnsemblMetazoa" id="GMOY011700-RA">
    <property type="protein sequence ID" value="GMOY011700-PA"/>
    <property type="gene ID" value="GMOY011700"/>
</dbReference>
<dbReference type="EMBL" id="CCAG010012264">
    <property type="status" value="NOT_ANNOTATED_CDS"/>
    <property type="molecule type" value="Genomic_DNA"/>
</dbReference>
<dbReference type="FunFam" id="3.30.40.10:FF:000069">
    <property type="entry name" value="E3 ubiquitin-protein ligase RNF115"/>
    <property type="match status" value="1"/>
</dbReference>
<dbReference type="SMART" id="SM00184">
    <property type="entry name" value="RING"/>
    <property type="match status" value="1"/>
</dbReference>
<keyword evidence="8" id="KW-0862">Zinc</keyword>
<keyword evidence="5" id="KW-0479">Metal-binding</keyword>
<keyword evidence="6 9" id="KW-0863">Zinc-finger</keyword>
<reference evidence="12" key="1">
    <citation type="submission" date="2020-05" db="UniProtKB">
        <authorList>
            <consortium name="EnsemblMetazoa"/>
        </authorList>
    </citation>
    <scope>IDENTIFICATION</scope>
    <source>
        <strain evidence="12">Yale</strain>
    </source>
</reference>
<organism evidence="12 13">
    <name type="scientific">Glossina morsitans morsitans</name>
    <name type="common">Savannah tsetse fly</name>
    <dbReference type="NCBI Taxonomy" id="37546"/>
    <lineage>
        <taxon>Eukaryota</taxon>
        <taxon>Metazoa</taxon>
        <taxon>Ecdysozoa</taxon>
        <taxon>Arthropoda</taxon>
        <taxon>Hexapoda</taxon>
        <taxon>Insecta</taxon>
        <taxon>Pterygota</taxon>
        <taxon>Neoptera</taxon>
        <taxon>Endopterygota</taxon>
        <taxon>Diptera</taxon>
        <taxon>Brachycera</taxon>
        <taxon>Muscomorpha</taxon>
        <taxon>Hippoboscoidea</taxon>
        <taxon>Glossinidae</taxon>
        <taxon>Glossina</taxon>
    </lineage>
</organism>
<proteinExistence type="predicted"/>
<evidence type="ECO:0000256" key="1">
    <source>
        <dbReference type="ARBA" id="ARBA00000900"/>
    </source>
</evidence>
<keyword evidence="7" id="KW-0833">Ubl conjugation pathway</keyword>